<dbReference type="HOGENOM" id="CLU_1011583_0_0_12"/>
<dbReference type="PATRIC" id="fig|889378.3.peg.630"/>
<proteinExistence type="predicted"/>
<gene>
    <name evidence="1" type="ordered locus">Spiaf_0621</name>
</gene>
<dbReference type="EMBL" id="CP003282">
    <property type="protein sequence ID" value="AFG36721.1"/>
    <property type="molecule type" value="Genomic_DNA"/>
</dbReference>
<protein>
    <recommendedName>
        <fullName evidence="3">Lipoprotein</fullName>
    </recommendedName>
</protein>
<accession>H9UGS8</accession>
<evidence type="ECO:0000313" key="2">
    <source>
        <dbReference type="Proteomes" id="UP000007383"/>
    </source>
</evidence>
<dbReference type="RefSeq" id="WP_014454718.1">
    <property type="nucleotide sequence ID" value="NC_017098.1"/>
</dbReference>
<keyword evidence="2" id="KW-1185">Reference proteome</keyword>
<dbReference type="STRING" id="889378.Spiaf_0621"/>
<dbReference type="KEGG" id="sfc:Spiaf_0621"/>
<name>H9UGS8_SPIAZ</name>
<dbReference type="PROSITE" id="PS51257">
    <property type="entry name" value="PROKAR_LIPOPROTEIN"/>
    <property type="match status" value="1"/>
</dbReference>
<reference evidence="2" key="1">
    <citation type="journal article" date="2013" name="Stand. Genomic Sci.">
        <title>Complete genome sequence of the halophilic bacterium Spirochaeta africana type strain (Z-7692(T)) from the alkaline Lake Magadi in the East African Rift.</title>
        <authorList>
            <person name="Liolos K."/>
            <person name="Abt B."/>
            <person name="Scheuner C."/>
            <person name="Teshima H."/>
            <person name="Held B."/>
            <person name="Lapidus A."/>
            <person name="Nolan M."/>
            <person name="Lucas S."/>
            <person name="Deshpande S."/>
            <person name="Cheng J.F."/>
            <person name="Tapia R."/>
            <person name="Goodwin L.A."/>
            <person name="Pitluck S."/>
            <person name="Pagani I."/>
            <person name="Ivanova N."/>
            <person name="Mavromatis K."/>
            <person name="Mikhailova N."/>
            <person name="Huntemann M."/>
            <person name="Pati A."/>
            <person name="Chen A."/>
            <person name="Palaniappan K."/>
            <person name="Land M."/>
            <person name="Rohde M."/>
            <person name="Tindall B.J."/>
            <person name="Detter J.C."/>
            <person name="Goker M."/>
            <person name="Bristow J."/>
            <person name="Eisen J.A."/>
            <person name="Markowitz V."/>
            <person name="Hugenholtz P."/>
            <person name="Woyke T."/>
            <person name="Klenk H.P."/>
            <person name="Kyrpides N.C."/>
        </authorList>
    </citation>
    <scope>NUCLEOTIDE SEQUENCE</scope>
    <source>
        <strain evidence="2">ATCC 700263 / DSM 8902 / Z-7692</strain>
    </source>
</reference>
<evidence type="ECO:0000313" key="1">
    <source>
        <dbReference type="EMBL" id="AFG36721.1"/>
    </source>
</evidence>
<sequence>MRGIWRGLLVMVLAAVMMIGCDTDTDPESSGRTREKPVPSISANSMAEFESEIVTDRESALQSLALYIEEIAPIAAEIMLEALDAELGDDYGGSDLSFEITFEDSRDTEDRIRIDGFFAMVFDDDSLPLRIGSTAELEIRTLKDLSTTQAPLKALTGALTLDTSEHMTEIGMAGGFQRVYSRTEDSVTMDGVDGLSGRFILVRVIDEFFDLSDFDDGDWDADDWDDVFPATVLYVYDNAGELAASYTLTEDELDELLLDVDDYTDPLPAIHPSYF</sequence>
<dbReference type="AlphaFoldDB" id="H9UGS8"/>
<organism evidence="1 2">
    <name type="scientific">Spirochaeta africana (strain ATCC 700263 / DSM 8902 / Z-7692)</name>
    <dbReference type="NCBI Taxonomy" id="889378"/>
    <lineage>
        <taxon>Bacteria</taxon>
        <taxon>Pseudomonadati</taxon>
        <taxon>Spirochaetota</taxon>
        <taxon>Spirochaetia</taxon>
        <taxon>Spirochaetales</taxon>
        <taxon>Spirochaetaceae</taxon>
        <taxon>Spirochaeta</taxon>
    </lineage>
</organism>
<dbReference type="Proteomes" id="UP000007383">
    <property type="component" value="Chromosome"/>
</dbReference>
<evidence type="ECO:0008006" key="3">
    <source>
        <dbReference type="Google" id="ProtNLM"/>
    </source>
</evidence>